<proteinExistence type="predicted"/>
<dbReference type="EMBL" id="VXIV02003093">
    <property type="protein sequence ID" value="KAF6021206.1"/>
    <property type="molecule type" value="Genomic_DNA"/>
</dbReference>
<dbReference type="Gene3D" id="3.40.50.300">
    <property type="entry name" value="P-loop containing nucleotide triphosphate hydrolases"/>
    <property type="match status" value="1"/>
</dbReference>
<evidence type="ECO:0000313" key="1">
    <source>
        <dbReference type="EMBL" id="KAF6021206.1"/>
    </source>
</evidence>
<dbReference type="Proteomes" id="UP000593567">
    <property type="component" value="Unassembled WGS sequence"/>
</dbReference>
<comment type="caution">
    <text evidence="1">The sequence shown here is derived from an EMBL/GenBank/DDBJ whole genome shotgun (WGS) entry which is preliminary data.</text>
</comment>
<dbReference type="AlphaFoldDB" id="A0A7J7J6E0"/>
<sequence>MMAVTNTIRNYFLLFLLYINSWIDYFKVKLGVLKVKYGLVGHFEKNGIIWSRNLHTERMVDAAVGFTEFKPDDVILAAYPKAGTNFTVGIIMSIYRRKV</sequence>
<dbReference type="InterPro" id="IPR027417">
    <property type="entry name" value="P-loop_NTPase"/>
</dbReference>
<accession>A0A7J7J6E0</accession>
<organism evidence="1 2">
    <name type="scientific">Bugula neritina</name>
    <name type="common">Brown bryozoan</name>
    <name type="synonym">Sertularia neritina</name>
    <dbReference type="NCBI Taxonomy" id="10212"/>
    <lineage>
        <taxon>Eukaryota</taxon>
        <taxon>Metazoa</taxon>
        <taxon>Spiralia</taxon>
        <taxon>Lophotrochozoa</taxon>
        <taxon>Bryozoa</taxon>
        <taxon>Gymnolaemata</taxon>
        <taxon>Cheilostomatida</taxon>
        <taxon>Flustrina</taxon>
        <taxon>Buguloidea</taxon>
        <taxon>Bugulidae</taxon>
        <taxon>Bugula</taxon>
    </lineage>
</organism>
<gene>
    <name evidence="1" type="ORF">EB796_020481</name>
</gene>
<evidence type="ECO:0000313" key="2">
    <source>
        <dbReference type="Proteomes" id="UP000593567"/>
    </source>
</evidence>
<reference evidence="1" key="1">
    <citation type="submission" date="2020-06" db="EMBL/GenBank/DDBJ databases">
        <title>Draft genome of Bugula neritina, a colonial animal packing powerful symbionts and potential medicines.</title>
        <authorList>
            <person name="Rayko M."/>
        </authorList>
    </citation>
    <scope>NUCLEOTIDE SEQUENCE [LARGE SCALE GENOMIC DNA]</scope>
    <source>
        <strain evidence="1">Kwan_BN1</strain>
    </source>
</reference>
<name>A0A7J7J6E0_BUGNE</name>
<protein>
    <submittedName>
        <fullName evidence="1">Uncharacterized protein</fullName>
    </submittedName>
</protein>
<keyword evidence="2" id="KW-1185">Reference proteome</keyword>